<dbReference type="AlphaFoldDB" id="A0A433QU44"/>
<reference evidence="1 2" key="1">
    <citation type="journal article" date="2018" name="New Phytol.">
        <title>Phylogenomics of Endogonaceae and evolution of mycorrhizas within Mucoromycota.</title>
        <authorList>
            <person name="Chang Y."/>
            <person name="Desiro A."/>
            <person name="Na H."/>
            <person name="Sandor L."/>
            <person name="Lipzen A."/>
            <person name="Clum A."/>
            <person name="Barry K."/>
            <person name="Grigoriev I.V."/>
            <person name="Martin F.M."/>
            <person name="Stajich J.E."/>
            <person name="Smith M.E."/>
            <person name="Bonito G."/>
            <person name="Spatafora J.W."/>
        </authorList>
    </citation>
    <scope>NUCLEOTIDE SEQUENCE [LARGE SCALE GENOMIC DNA]</scope>
    <source>
        <strain evidence="1 2">AD002</strain>
    </source>
</reference>
<gene>
    <name evidence="1" type="ORF">BC938DRAFT_472315</name>
</gene>
<proteinExistence type="predicted"/>
<evidence type="ECO:0000313" key="2">
    <source>
        <dbReference type="Proteomes" id="UP000274822"/>
    </source>
</evidence>
<name>A0A433QU44_9FUNG</name>
<protein>
    <submittedName>
        <fullName evidence="1">Uncharacterized protein</fullName>
    </submittedName>
</protein>
<dbReference type="EMBL" id="RBNJ01001328">
    <property type="protein sequence ID" value="RUS33267.1"/>
    <property type="molecule type" value="Genomic_DNA"/>
</dbReference>
<accession>A0A433QU44</accession>
<comment type="caution">
    <text evidence="1">The sequence shown here is derived from an EMBL/GenBank/DDBJ whole genome shotgun (WGS) entry which is preliminary data.</text>
</comment>
<keyword evidence="2" id="KW-1185">Reference proteome</keyword>
<dbReference type="Proteomes" id="UP000274822">
    <property type="component" value="Unassembled WGS sequence"/>
</dbReference>
<evidence type="ECO:0000313" key="1">
    <source>
        <dbReference type="EMBL" id="RUS33267.1"/>
    </source>
</evidence>
<sequence length="65" mass="7675">MIESGFTTRVNSERDVDINFNVHLYKCIYNIVDMHYSLFLPYLPVGKLNVGHPGLEEHLHYRRLV</sequence>
<organism evidence="1 2">
    <name type="scientific">Jimgerdemannia flammicorona</name>
    <dbReference type="NCBI Taxonomy" id="994334"/>
    <lineage>
        <taxon>Eukaryota</taxon>
        <taxon>Fungi</taxon>
        <taxon>Fungi incertae sedis</taxon>
        <taxon>Mucoromycota</taxon>
        <taxon>Mucoromycotina</taxon>
        <taxon>Endogonomycetes</taxon>
        <taxon>Endogonales</taxon>
        <taxon>Endogonaceae</taxon>
        <taxon>Jimgerdemannia</taxon>
    </lineage>
</organism>